<dbReference type="HOGENOM" id="CLU_000830_0_0_1"/>
<dbReference type="eggNOG" id="ENOG502QSZW">
    <property type="taxonomic scope" value="Eukaryota"/>
</dbReference>
<protein>
    <recommendedName>
        <fullName evidence="8">Telomere-associated protein Rif1 N-terminal domain-containing protein</fullName>
    </recommendedName>
</protein>
<evidence type="ECO:0000256" key="7">
    <source>
        <dbReference type="SAM" id="MobiDB-lite"/>
    </source>
</evidence>
<feature type="compositionally biased region" description="Polar residues" evidence="7">
    <location>
        <begin position="1521"/>
        <end position="1538"/>
    </location>
</feature>
<feature type="region of interest" description="Disordered" evidence="7">
    <location>
        <begin position="1834"/>
        <end position="1865"/>
    </location>
</feature>
<feature type="compositionally biased region" description="Basic and acidic residues" evidence="7">
    <location>
        <begin position="1640"/>
        <end position="1650"/>
    </location>
</feature>
<reference evidence="9 10" key="1">
    <citation type="journal article" date="2013" name="BMC Genomics">
        <title>Genomics-driven discovery of the pneumocandin biosynthetic gene cluster in the fungus Glarea lozoyensis.</title>
        <authorList>
            <person name="Chen L."/>
            <person name="Yue Q."/>
            <person name="Zhang X."/>
            <person name="Xiang M."/>
            <person name="Wang C."/>
            <person name="Li S."/>
            <person name="Che Y."/>
            <person name="Ortiz-Lopez F.J."/>
            <person name="Bills G.F."/>
            <person name="Liu X."/>
            <person name="An Z."/>
        </authorList>
    </citation>
    <scope>NUCLEOTIDE SEQUENCE [LARGE SCALE GENOMIC DNA]</scope>
    <source>
        <strain evidence="10">ATCC 20868 / MF5171</strain>
    </source>
</reference>
<feature type="region of interest" description="Disordered" evidence="7">
    <location>
        <begin position="1255"/>
        <end position="1313"/>
    </location>
</feature>
<sequence length="1923" mass="211981">MGEPSIFRTSIPTLTARPPTPPRESNRNEKRPGLIERIFGGSPKPALASNITPESSAESPIASPSLSTRKKVGWSDSTQYSDSPSAEQGRLRLLPLPPSAERKSSKSILKVNHGLMERDQNIGTKLLPPHQHTSFATMLESIVQQLAGNVKGARMDAYLMLAGSLKATGNVPDPKALKDKMGLLLQFISRDMQQKNESGRFDAPLVINSIILLSTFLQLPTIGESLNQEFAVFVVDHAIKVFEDPQTSKDIVKHLMFAVSQQKFPPKVMNAERVGKLITALYNIENLVKGKSIVMGRLNIYRSLVRQSRAFMITNTLWLENLFIDMLSTLKELRNLAILFGLEASLNLGSEFKVSRAFSSLFDQKRGDDDLKFAQFYADKLKSAFSAKEDTTHIPQIWSVIMLFLRGKPKQIEHWPHSFLYTTILQQCLNSSDHHTRIEANYAWNRYVFAVNPTDTTSKATIRLLVQPLISQLKLRKSTLTRKSVLGSVCNLLYYALKPSSSPAQLEFSWETYVVPLVGQSLTSADSVQSPSYARRDLLDACSILQNLFDSSFQRPWIASKALTNFQQNGVSPRELPALEPKWIRKSSSLIYPILVPILEKLFWDLGHESEVRSLWKTYNNSISAPAVMEVTVHNDTMASVASIFGLLHKIWRTGPKNIPALPVEECSSENFLKCFQALVVTTTEALGIRPFIQRQLCIGTHDVFTPVATPSQRPNKLKGEIRTPLEHLILLLAYESPNLEYDATFYQLAQTILSPFFLAEELNRCRSIEVAKDLIALLPPGDTPSSKILWNVLADFTTKAVDLKVSQRNGDSLDQPIGADYRNAVKVLDFGIILSPEEPLPGWSTLFEALVTSVVLDAGVAGKAIAVLEPVARCFMLPNSQPHRSSPLSGLSYCRLLLSHAEYPKDRQAVEAGKRRLWGVTGSGSKGLSWDPFTYFYDYIKTMMGATFEDFGARYIREYSEMVKLLNKFVSSCPTELLLGMLVKIQTAIVPWIQDSDSQVKGSNALGKEVSSHLPSRSPLNSIQTTNFWNTICSFFVSLEAIHGCNMVLSDLELLICAGLESSHKSIASRSITMWNTTFGTSEEVFHYPSQVQSALLRLRPLADIQLPFLPESVLTEELIDEGQLPLQFTESQDDSFLPTNSMFSILNEHRMPQKHVSPTLNSSPGTRACRETTPEVVISIESSASRKRSRDSALGSKGRKSRKRQSTPRLRHDDSQVQFQAVDNSSPVLEGGVSQILTKRQLEVKERQVAEAAMFPDLRSSPRKKTVTATTSPEPELPSRRSLSKTRIQTPVERETQRQLTPVPLPASEDDNFIVSSPTPKRSAQPVDLLGLPSSPPVSPTSPITNNAFPTIEIETVYEQDLPSSPPRGEVLQSADYPSAQVDPHAFQNPTTTSTFGTSISGVQSPPKTTSHMREGSEEVRSDLDPSAFPSTDQLPASSTGGDVPKATPTPSKQRSVVAPSTPPRTRASKIVRQLASSPLFVDARSSPPSSDHDTANEDIFEDAVSSPRLIVNKRKSSRISPTMSDVDSASMNDSSILRMMEDFDESSELPASETPAKDNITRRRSLRSSSTKPATRAKGNNLQPSSSIRKAALKNATATKMPDVPSEKLQSEALSPHEPQSPTAFEVPETPVPKPVGRPEKPLDIGHDLHAGDTIVVDTSSLEYAYRPVVFKKRRREDDEIDGGSVSGTTLKKRSPKKRRGRPKRSAEAPSQEPESNFEGERSQSIVSSFAIDASPEPPHTPMIQHTNVKDENRQIDVTHEQPDTTSVLNSTVSTAPESPGMQPDVSMAPRSPEPQAMEDVAVNEDNAINEPIIADNALVASENIMSVNEVPSTASNEAAEASSAPTSQQALDNEPPIATNPEESMSAFQSIKARMQSVISGLGLASFSTAQVSDIEDMFMDAKHLLYGAGKRGRTERSE</sequence>
<feature type="compositionally biased region" description="Basic and acidic residues" evidence="7">
    <location>
        <begin position="1751"/>
        <end position="1766"/>
    </location>
</feature>
<evidence type="ECO:0000256" key="5">
    <source>
        <dbReference type="ARBA" id="ARBA00023242"/>
    </source>
</evidence>
<dbReference type="Pfam" id="PF12231">
    <property type="entry name" value="Rif1_N"/>
    <property type="match status" value="1"/>
</dbReference>
<evidence type="ECO:0000313" key="10">
    <source>
        <dbReference type="Proteomes" id="UP000016922"/>
    </source>
</evidence>
<dbReference type="KEGG" id="glz:GLAREA_13047"/>
<feature type="compositionally biased region" description="Basic residues" evidence="7">
    <location>
        <begin position="1199"/>
        <end position="1208"/>
    </location>
</feature>
<dbReference type="InterPro" id="IPR016024">
    <property type="entry name" value="ARM-type_fold"/>
</dbReference>
<feature type="compositionally biased region" description="Polar residues" evidence="7">
    <location>
        <begin position="1767"/>
        <end position="1780"/>
    </location>
</feature>
<dbReference type="Proteomes" id="UP000016922">
    <property type="component" value="Unassembled WGS sequence"/>
</dbReference>
<proteinExistence type="predicted"/>
<organism evidence="9 10">
    <name type="scientific">Glarea lozoyensis (strain ATCC 20868 / MF5171)</name>
    <dbReference type="NCBI Taxonomy" id="1116229"/>
    <lineage>
        <taxon>Eukaryota</taxon>
        <taxon>Fungi</taxon>
        <taxon>Dikarya</taxon>
        <taxon>Ascomycota</taxon>
        <taxon>Pezizomycotina</taxon>
        <taxon>Leotiomycetes</taxon>
        <taxon>Helotiales</taxon>
        <taxon>Helotiaceae</taxon>
        <taxon>Glarea</taxon>
    </lineage>
</organism>
<dbReference type="STRING" id="1116229.S3CZL6"/>
<feature type="compositionally biased region" description="Basic and acidic residues" evidence="7">
    <location>
        <begin position="24"/>
        <end position="34"/>
    </location>
</feature>
<dbReference type="EMBL" id="KE145364">
    <property type="protein sequence ID" value="EPE30324.1"/>
    <property type="molecule type" value="Genomic_DNA"/>
</dbReference>
<dbReference type="OMA" id="FMTPPHL"/>
<name>S3CZL6_GLAL2</name>
<feature type="compositionally biased region" description="Basic and acidic residues" evidence="7">
    <location>
        <begin position="1414"/>
        <end position="1426"/>
    </location>
</feature>
<dbReference type="GO" id="GO:0000723">
    <property type="term" value="P:telomere maintenance"/>
    <property type="evidence" value="ECO:0007669"/>
    <property type="project" value="TreeGrafter"/>
</dbReference>
<feature type="region of interest" description="Disordered" evidence="7">
    <location>
        <begin position="1364"/>
        <end position="1650"/>
    </location>
</feature>
<dbReference type="PANTHER" id="PTHR22928">
    <property type="entry name" value="TELOMERE-ASSOCIATED PROTEIN RIF1"/>
    <property type="match status" value="1"/>
</dbReference>
<evidence type="ECO:0000256" key="2">
    <source>
        <dbReference type="ARBA" id="ARBA00004574"/>
    </source>
</evidence>
<dbReference type="GeneID" id="19472087"/>
<dbReference type="SUPFAM" id="SSF48371">
    <property type="entry name" value="ARM repeat"/>
    <property type="match status" value="1"/>
</dbReference>
<feature type="compositionally biased region" description="Basic residues" evidence="7">
    <location>
        <begin position="1694"/>
        <end position="1707"/>
    </location>
</feature>
<evidence type="ECO:0000256" key="3">
    <source>
        <dbReference type="ARBA" id="ARBA00022454"/>
    </source>
</evidence>
<evidence type="ECO:0000256" key="6">
    <source>
        <dbReference type="ARBA" id="ARBA00023306"/>
    </source>
</evidence>
<keyword evidence="10" id="KW-1185">Reference proteome</keyword>
<comment type="subcellular location">
    <subcellularLocation>
        <location evidence="2">Chromosome</location>
        <location evidence="2">Telomere</location>
    </subcellularLocation>
    <subcellularLocation>
        <location evidence="1">Nucleus</location>
    </subcellularLocation>
</comment>
<feature type="compositionally biased region" description="Polar residues" evidence="7">
    <location>
        <begin position="75"/>
        <end position="86"/>
    </location>
</feature>
<feature type="compositionally biased region" description="Low complexity" evidence="7">
    <location>
        <begin position="1835"/>
        <end position="1854"/>
    </location>
</feature>
<keyword evidence="4" id="KW-0779">Telomere</keyword>
<feature type="compositionally biased region" description="Polar residues" evidence="7">
    <location>
        <begin position="1581"/>
        <end position="1591"/>
    </location>
</feature>
<keyword evidence="5" id="KW-0539">Nucleus</keyword>
<dbReference type="OrthoDB" id="5399929at2759"/>
<evidence type="ECO:0000259" key="8">
    <source>
        <dbReference type="Pfam" id="PF12231"/>
    </source>
</evidence>
<feature type="compositionally biased region" description="Low complexity" evidence="7">
    <location>
        <begin position="53"/>
        <end position="67"/>
    </location>
</feature>
<feature type="region of interest" description="Disordered" evidence="7">
    <location>
        <begin position="1"/>
        <end position="88"/>
    </location>
</feature>
<feature type="region of interest" description="Disordered" evidence="7">
    <location>
        <begin position="1670"/>
        <end position="1796"/>
    </location>
</feature>
<feature type="compositionally biased region" description="Low complexity" evidence="7">
    <location>
        <begin position="1393"/>
        <end position="1404"/>
    </location>
</feature>
<keyword evidence="6" id="KW-0131">Cell cycle</keyword>
<dbReference type="GO" id="GO:0140445">
    <property type="term" value="C:chromosome, telomeric repeat region"/>
    <property type="evidence" value="ECO:0007669"/>
    <property type="project" value="TreeGrafter"/>
</dbReference>
<feature type="region of interest" description="Disordered" evidence="7">
    <location>
        <begin position="1182"/>
        <end position="1219"/>
    </location>
</feature>
<dbReference type="PANTHER" id="PTHR22928:SF3">
    <property type="entry name" value="TELOMERE-ASSOCIATED PROTEIN RIF1"/>
    <property type="match status" value="1"/>
</dbReference>
<feature type="domain" description="Telomere-associated protein Rif1 N-terminal" evidence="8">
    <location>
        <begin position="146"/>
        <end position="514"/>
    </location>
</feature>
<evidence type="ECO:0000256" key="4">
    <source>
        <dbReference type="ARBA" id="ARBA00022895"/>
    </source>
</evidence>
<keyword evidence="3" id="KW-0158">Chromosome</keyword>
<evidence type="ECO:0000313" key="9">
    <source>
        <dbReference type="EMBL" id="EPE30324.1"/>
    </source>
</evidence>
<dbReference type="RefSeq" id="XP_008082717.1">
    <property type="nucleotide sequence ID" value="XM_008084526.1"/>
</dbReference>
<evidence type="ECO:0000256" key="1">
    <source>
        <dbReference type="ARBA" id="ARBA00004123"/>
    </source>
</evidence>
<gene>
    <name evidence="9" type="ORF">GLAREA_13047</name>
</gene>
<dbReference type="GO" id="GO:0005634">
    <property type="term" value="C:nucleus"/>
    <property type="evidence" value="ECO:0007669"/>
    <property type="project" value="UniProtKB-SubCell"/>
</dbReference>
<feature type="compositionally biased region" description="Polar residues" evidence="7">
    <location>
        <begin position="1431"/>
        <end position="1443"/>
    </location>
</feature>
<accession>S3CZL6</accession>
<dbReference type="InterPro" id="IPR022031">
    <property type="entry name" value="Rif1_N"/>
</dbReference>